<proteinExistence type="predicted"/>
<dbReference type="EMBL" id="UINC01217474">
    <property type="protein sequence ID" value="SVE44085.1"/>
    <property type="molecule type" value="Genomic_DNA"/>
</dbReference>
<sequence length="192" mass="22302">MPNLPTHLFIAQSALNQIKDNSIHKYEAFYLLGSTAPDIKALSKTPREQSHFVKLNSFKNIGDGYKSLLEQNPYIKSVSGIYKAFWSGYISHLILDETWIINMYRNKFAHAIDGTNHDYLQIMDRATQLHLDKIAYAHNQNWVKLLNEIDCEIQIPFMPNASLKDWRDFLISHIEVGFNWQRITFMANRIAG</sequence>
<dbReference type="InterPro" id="IPR029002">
    <property type="entry name" value="PLPC/GPLD1"/>
</dbReference>
<organism evidence="2">
    <name type="scientific">marine metagenome</name>
    <dbReference type="NCBI Taxonomy" id="408172"/>
    <lineage>
        <taxon>unclassified sequences</taxon>
        <taxon>metagenomes</taxon>
        <taxon>ecological metagenomes</taxon>
    </lineage>
</organism>
<dbReference type="Pfam" id="PF00882">
    <property type="entry name" value="Zn_dep_PLPC"/>
    <property type="match status" value="1"/>
</dbReference>
<feature type="non-terminal residue" evidence="2">
    <location>
        <position position="192"/>
    </location>
</feature>
<gene>
    <name evidence="2" type="ORF">METZ01_LOCUS496939</name>
</gene>
<protein>
    <recommendedName>
        <fullName evidence="1">Phospholipase C/D domain-containing protein</fullName>
    </recommendedName>
</protein>
<feature type="domain" description="Phospholipase C/D" evidence="1">
    <location>
        <begin position="6"/>
        <end position="110"/>
    </location>
</feature>
<name>A0A383DIK2_9ZZZZ</name>
<evidence type="ECO:0000313" key="2">
    <source>
        <dbReference type="EMBL" id="SVE44085.1"/>
    </source>
</evidence>
<evidence type="ECO:0000259" key="1">
    <source>
        <dbReference type="Pfam" id="PF00882"/>
    </source>
</evidence>
<accession>A0A383DIK2</accession>
<dbReference type="AlphaFoldDB" id="A0A383DIK2"/>
<reference evidence="2" key="1">
    <citation type="submission" date="2018-05" db="EMBL/GenBank/DDBJ databases">
        <authorList>
            <person name="Lanie J.A."/>
            <person name="Ng W.-L."/>
            <person name="Kazmierczak K.M."/>
            <person name="Andrzejewski T.M."/>
            <person name="Davidsen T.M."/>
            <person name="Wayne K.J."/>
            <person name="Tettelin H."/>
            <person name="Glass J.I."/>
            <person name="Rusch D."/>
            <person name="Podicherti R."/>
            <person name="Tsui H.-C.T."/>
            <person name="Winkler M.E."/>
        </authorList>
    </citation>
    <scope>NUCLEOTIDE SEQUENCE</scope>
</reference>